<dbReference type="STRING" id="1579979.WM2015_1620"/>
<evidence type="ECO:0000256" key="2">
    <source>
        <dbReference type="ARBA" id="ARBA00012417"/>
    </source>
</evidence>
<evidence type="ECO:0000256" key="8">
    <source>
        <dbReference type="ARBA" id="ARBA00022932"/>
    </source>
</evidence>
<keyword evidence="8" id="KW-0239">DNA-directed DNA polymerase</keyword>
<dbReference type="CDD" id="cd07433">
    <property type="entry name" value="PHP_PolIIIA_DnaE1"/>
    <property type="match status" value="1"/>
</dbReference>
<dbReference type="InterPro" id="IPR003141">
    <property type="entry name" value="Pol/His_phosphatase_N"/>
</dbReference>
<dbReference type="InterPro" id="IPR004013">
    <property type="entry name" value="PHP_dom"/>
</dbReference>
<evidence type="ECO:0000256" key="4">
    <source>
        <dbReference type="ARBA" id="ARBA00022490"/>
    </source>
</evidence>
<proteinExistence type="predicted"/>
<dbReference type="InterPro" id="IPR041931">
    <property type="entry name" value="DNA_pol3_alpha_thumb_dom"/>
</dbReference>
<dbReference type="PANTHER" id="PTHR32294:SF0">
    <property type="entry name" value="DNA POLYMERASE III SUBUNIT ALPHA"/>
    <property type="match status" value="1"/>
</dbReference>
<keyword evidence="4" id="KW-0963">Cytoplasm</keyword>
<dbReference type="InterPro" id="IPR004805">
    <property type="entry name" value="DnaE2/DnaE/PolC"/>
</dbReference>
<dbReference type="CDD" id="cd04485">
    <property type="entry name" value="DnaE_OBF"/>
    <property type="match status" value="1"/>
</dbReference>
<accession>A0A0K0XWE2</accession>
<evidence type="ECO:0000313" key="10">
    <source>
        <dbReference type="EMBL" id="AKS41990.1"/>
    </source>
</evidence>
<dbReference type="GO" id="GO:0008408">
    <property type="term" value="F:3'-5' exonuclease activity"/>
    <property type="evidence" value="ECO:0007669"/>
    <property type="project" value="InterPro"/>
</dbReference>
<dbReference type="GO" id="GO:0003887">
    <property type="term" value="F:DNA-directed DNA polymerase activity"/>
    <property type="evidence" value="ECO:0007669"/>
    <property type="project" value="UniProtKB-KW"/>
</dbReference>
<dbReference type="InterPro" id="IPR016195">
    <property type="entry name" value="Pol/histidinol_Pase-like"/>
</dbReference>
<evidence type="ECO:0000256" key="6">
    <source>
        <dbReference type="ARBA" id="ARBA00022695"/>
    </source>
</evidence>
<keyword evidence="11" id="KW-1185">Reference proteome</keyword>
<dbReference type="Pfam" id="PF01336">
    <property type="entry name" value="tRNA_anti-codon"/>
    <property type="match status" value="1"/>
</dbReference>
<evidence type="ECO:0000313" key="11">
    <source>
        <dbReference type="Proteomes" id="UP000066624"/>
    </source>
</evidence>
<dbReference type="Proteomes" id="UP000066624">
    <property type="component" value="Chromosome"/>
</dbReference>
<keyword evidence="5" id="KW-0808">Transferase</keyword>
<dbReference type="InterPro" id="IPR029460">
    <property type="entry name" value="DNAPol_HHH"/>
</dbReference>
<gene>
    <name evidence="10" type="ORF">WM2015_1620</name>
</gene>
<name>A0A0K0XWE2_9GAMM</name>
<sequence length="1166" mass="130263">MDRENSAAPPFIHLRLHTEYSLEDGTVRIGPLIDRAAELGMPAIAVTDWHNLFGLVKFYRKAMDKGIKPIAGADLRVSDPEHPERFGVITLLIQDRTGYLNLCRLLSRSFLEGRFRGQPRVHPAWLKGQTEGLITLLGRSSNLGQALSNGRRNLARSQLNEWLQLFPGRCYLALERLGRDGEKLLENGLLDLAIQTETPVVASNDVRFLDQDDFFAHEARVCIHQSRLLDDKRRSRDYVDQQYLKSSEAMAELFADLPVALHNTWELAQRCNLELTLGEYALPAFPVPDGETEADFLRRKSREGLDQRLKRHGLAPDTTREDYDQRLERELEVIVSMGFPGYFLIVADFITWAFENGVPVGPGRGSGAGSLVAWVLGITGLDPIRYELLFERFLNPERVSMPDFDIDFCVEGRDRVIDYVAQRYGRDQVSQIITYGTMAAKAVVRDCGRVLGYNYGFVDSIAKLIPNKLEMTLDKALEEEPELKQRYDNEEDTRSVLDLARSLEGLARNAGKHAGGLVIAPSALTDFTPLYTEPDGHSVLTQYDKNDVESVGLVKFDFLGLRNLTIIDWALKAINESRKQKGQDELVLDDLPLDDDKAFKLLQAAHTTAVFQLESPGMKELLRKLKPDSFNDIVAAVALYRPGPLDAGMVDEYINRKHGRAPVKYPHPLAEPILGDTYGVILYQEQVMQIAQELAGYSLGGADLLRRAMGKKKPEEMQRQRKIFVEGAAKNDIQADQAEPIFDLMETFARYGFNKSHSVAYALVAYHTAWLKAHYPAEFMAAVLSADLDKTDKIANLIEDCRAMGLDILPPDINASVYRFKVENGAIRYGLGAIKGVGAGAVENLVDVRERIGGFDSLSSFCREVDLGKLNRRTLETLIRAGALDQLNENRAALMAALPEIVQEAERFQADREAGQASLFGSAPSAPSDPTPVPGRSVPDVRPWTGRQRLRAEREALGLYLSGHPMDEVRDELAGFITTTLDQIGQRLGGERNGGEERRGRRQGVEMTLAGLIVAIRKRPGKGAFVAIDDSTGRLEVAIFENLFDQVSNRLINDEIIVIRGKVEVDNFRGGFRMVAEEVLEVDEARGRFAQRLEIEVDQAGDEFDRDLAAALHPYRSGQTPIILRYQNQDAHALLKLGESWQVQPSSDLLAAIDGLEGIRSVRLRY</sequence>
<dbReference type="InterPro" id="IPR048472">
    <property type="entry name" value="DNA_pol_IIIA_C"/>
</dbReference>
<dbReference type="RefSeq" id="WP_049725587.1">
    <property type="nucleotide sequence ID" value="NZ_CP012154.1"/>
</dbReference>
<dbReference type="InterPro" id="IPR011708">
    <property type="entry name" value="DNA_pol3_alpha_NTPase_dom"/>
</dbReference>
<dbReference type="EC" id="2.7.7.7" evidence="2"/>
<dbReference type="AlphaFoldDB" id="A0A0K0XWE2"/>
<dbReference type="Pfam" id="PF02811">
    <property type="entry name" value="PHP"/>
    <property type="match status" value="1"/>
</dbReference>
<dbReference type="OrthoDB" id="9803237at2"/>
<evidence type="ECO:0000256" key="5">
    <source>
        <dbReference type="ARBA" id="ARBA00022679"/>
    </source>
</evidence>
<comment type="subcellular location">
    <subcellularLocation>
        <location evidence="1">Cytoplasm</location>
    </subcellularLocation>
</comment>
<dbReference type="Gene3D" id="1.10.10.1600">
    <property type="entry name" value="Bacterial DNA polymerase III alpha subunit, thumb domain"/>
    <property type="match status" value="1"/>
</dbReference>
<evidence type="ECO:0000256" key="1">
    <source>
        <dbReference type="ARBA" id="ARBA00004496"/>
    </source>
</evidence>
<dbReference type="PATRIC" id="fig|1579979.3.peg.1660"/>
<dbReference type="Gene3D" id="3.20.20.140">
    <property type="entry name" value="Metal-dependent hydrolases"/>
    <property type="match status" value="1"/>
</dbReference>
<dbReference type="InterPro" id="IPR004365">
    <property type="entry name" value="NA-bd_OB_tRNA"/>
</dbReference>
<dbReference type="Pfam" id="PF20914">
    <property type="entry name" value="DNA_pol_IIIA_C"/>
    <property type="match status" value="1"/>
</dbReference>
<dbReference type="Gene3D" id="1.10.150.870">
    <property type="match status" value="1"/>
</dbReference>
<dbReference type="InterPro" id="IPR040982">
    <property type="entry name" value="DNA_pol3_finger"/>
</dbReference>
<dbReference type="FunFam" id="1.10.10.1600:FF:000001">
    <property type="entry name" value="DNA polymerase III subunit alpha"/>
    <property type="match status" value="1"/>
</dbReference>
<dbReference type="InterPro" id="IPR049821">
    <property type="entry name" value="PolIIIA_DnaE1_PHP"/>
</dbReference>
<dbReference type="GO" id="GO:0005737">
    <property type="term" value="C:cytoplasm"/>
    <property type="evidence" value="ECO:0007669"/>
    <property type="project" value="UniProtKB-SubCell"/>
</dbReference>
<dbReference type="SUPFAM" id="SSF89550">
    <property type="entry name" value="PHP domain-like"/>
    <property type="match status" value="1"/>
</dbReference>
<dbReference type="KEGG" id="wma:WM2015_1620"/>
<dbReference type="NCBIfam" id="TIGR00594">
    <property type="entry name" value="polc"/>
    <property type="match status" value="1"/>
</dbReference>
<evidence type="ECO:0000256" key="7">
    <source>
        <dbReference type="ARBA" id="ARBA00022705"/>
    </source>
</evidence>
<evidence type="ECO:0000256" key="3">
    <source>
        <dbReference type="ARBA" id="ARBA00019114"/>
    </source>
</evidence>
<dbReference type="SMART" id="SM00481">
    <property type="entry name" value="POLIIIAc"/>
    <property type="match status" value="1"/>
</dbReference>
<reference evidence="10 11" key="1">
    <citation type="submission" date="2015-07" db="EMBL/GenBank/DDBJ databases">
        <authorList>
            <person name="Noorani M."/>
        </authorList>
    </citation>
    <scope>NUCLEOTIDE SEQUENCE [LARGE SCALE GENOMIC DNA]</scope>
    <source>
        <strain evidence="10 11">KCTC 42284</strain>
    </source>
</reference>
<dbReference type="Pfam" id="PF14579">
    <property type="entry name" value="HHH_6"/>
    <property type="match status" value="1"/>
</dbReference>
<dbReference type="PANTHER" id="PTHR32294">
    <property type="entry name" value="DNA POLYMERASE III SUBUNIT ALPHA"/>
    <property type="match status" value="1"/>
</dbReference>
<dbReference type="GO" id="GO:0003676">
    <property type="term" value="F:nucleic acid binding"/>
    <property type="evidence" value="ECO:0007669"/>
    <property type="project" value="InterPro"/>
</dbReference>
<comment type="catalytic activity">
    <reaction evidence="9">
        <text>DNA(n) + a 2'-deoxyribonucleoside 5'-triphosphate = DNA(n+1) + diphosphate</text>
        <dbReference type="Rhea" id="RHEA:22508"/>
        <dbReference type="Rhea" id="RHEA-COMP:17339"/>
        <dbReference type="Rhea" id="RHEA-COMP:17340"/>
        <dbReference type="ChEBI" id="CHEBI:33019"/>
        <dbReference type="ChEBI" id="CHEBI:61560"/>
        <dbReference type="ChEBI" id="CHEBI:173112"/>
        <dbReference type="EC" id="2.7.7.7"/>
    </reaction>
</comment>
<dbReference type="GO" id="GO:0006260">
    <property type="term" value="P:DNA replication"/>
    <property type="evidence" value="ECO:0007669"/>
    <property type="project" value="UniProtKB-KW"/>
</dbReference>
<dbReference type="EMBL" id="CP012154">
    <property type="protein sequence ID" value="AKS41990.1"/>
    <property type="molecule type" value="Genomic_DNA"/>
</dbReference>
<dbReference type="NCBIfam" id="NF004226">
    <property type="entry name" value="PRK05673.1"/>
    <property type="match status" value="1"/>
</dbReference>
<organism evidence="10 11">
    <name type="scientific">Wenzhouxiangella marina</name>
    <dbReference type="NCBI Taxonomy" id="1579979"/>
    <lineage>
        <taxon>Bacteria</taxon>
        <taxon>Pseudomonadati</taxon>
        <taxon>Pseudomonadota</taxon>
        <taxon>Gammaproteobacteria</taxon>
        <taxon>Chromatiales</taxon>
        <taxon>Wenzhouxiangellaceae</taxon>
        <taxon>Wenzhouxiangella</taxon>
    </lineage>
</organism>
<evidence type="ECO:0000256" key="9">
    <source>
        <dbReference type="ARBA" id="ARBA00049244"/>
    </source>
</evidence>
<protein>
    <recommendedName>
        <fullName evidence="3">DNA polymerase III subunit alpha</fullName>
        <ecNumber evidence="2">2.7.7.7</ecNumber>
    </recommendedName>
</protein>
<keyword evidence="6" id="KW-0548">Nucleotidyltransferase</keyword>
<dbReference type="Pfam" id="PF07733">
    <property type="entry name" value="DNA_pol3_alpha"/>
    <property type="match status" value="1"/>
</dbReference>
<dbReference type="Pfam" id="PF17657">
    <property type="entry name" value="DNA_pol3_finger"/>
    <property type="match status" value="1"/>
</dbReference>
<keyword evidence="7" id="KW-0235">DNA replication</keyword>